<dbReference type="HOGENOM" id="CLU_1996248_0_0_1"/>
<accession>A0A0E0DL06</accession>
<reference evidence="2" key="1">
    <citation type="submission" date="2015-04" db="UniProtKB">
        <authorList>
            <consortium name="EnsemblPlants"/>
        </authorList>
    </citation>
    <scope>IDENTIFICATION</scope>
</reference>
<evidence type="ECO:0000313" key="3">
    <source>
        <dbReference type="Proteomes" id="UP000008021"/>
    </source>
</evidence>
<organism evidence="2">
    <name type="scientific">Oryza meridionalis</name>
    <dbReference type="NCBI Taxonomy" id="40149"/>
    <lineage>
        <taxon>Eukaryota</taxon>
        <taxon>Viridiplantae</taxon>
        <taxon>Streptophyta</taxon>
        <taxon>Embryophyta</taxon>
        <taxon>Tracheophyta</taxon>
        <taxon>Spermatophyta</taxon>
        <taxon>Magnoliopsida</taxon>
        <taxon>Liliopsida</taxon>
        <taxon>Poales</taxon>
        <taxon>Poaceae</taxon>
        <taxon>BOP clade</taxon>
        <taxon>Oryzoideae</taxon>
        <taxon>Oryzeae</taxon>
        <taxon>Oryzinae</taxon>
        <taxon>Oryza</taxon>
    </lineage>
</organism>
<proteinExistence type="predicted"/>
<dbReference type="Proteomes" id="UP000008021">
    <property type="component" value="Chromosome 5"/>
</dbReference>
<feature type="region of interest" description="Disordered" evidence="1">
    <location>
        <begin position="1"/>
        <end position="44"/>
    </location>
</feature>
<reference evidence="2" key="2">
    <citation type="submission" date="2018-05" db="EMBL/GenBank/DDBJ databases">
        <title>OmerRS3 (Oryza meridionalis Reference Sequence Version 3).</title>
        <authorList>
            <person name="Zhang J."/>
            <person name="Kudrna D."/>
            <person name="Lee S."/>
            <person name="Talag J."/>
            <person name="Welchert J."/>
            <person name="Wing R.A."/>
        </authorList>
    </citation>
    <scope>NUCLEOTIDE SEQUENCE [LARGE SCALE GENOMIC DNA]</scope>
    <source>
        <strain evidence="2">cv. OR44</strain>
    </source>
</reference>
<dbReference type="Gramene" id="OMERI05G00850.2">
    <property type="protein sequence ID" value="OMERI05G00850.2"/>
    <property type="gene ID" value="OMERI05G00850"/>
</dbReference>
<protein>
    <submittedName>
        <fullName evidence="2">Uncharacterized protein</fullName>
    </submittedName>
</protein>
<name>A0A0E0DL06_9ORYZ</name>
<evidence type="ECO:0000256" key="1">
    <source>
        <dbReference type="SAM" id="MobiDB-lite"/>
    </source>
</evidence>
<sequence>MVHKRPSMGNTLSEELLKNGADEGDGSPEQAAGEAEHLPDPEASGSKYLASLEWPAPPFCGACARDCFEGFVFLISLGGGGGDGIAREGAVNKSMDGAGLVGGDFADASLESLDIAFTSLLVMVG</sequence>
<dbReference type="EnsemblPlants" id="OMERI05G00850.2">
    <property type="protein sequence ID" value="OMERI05G00850.2"/>
    <property type="gene ID" value="OMERI05G00850"/>
</dbReference>
<evidence type="ECO:0000313" key="2">
    <source>
        <dbReference type="EnsemblPlants" id="OMERI05G00850.2"/>
    </source>
</evidence>
<keyword evidence="3" id="KW-1185">Reference proteome</keyword>
<dbReference type="AlphaFoldDB" id="A0A0E0DL06"/>